<feature type="transmembrane region" description="Helical" evidence="1">
    <location>
        <begin position="6"/>
        <end position="25"/>
    </location>
</feature>
<gene>
    <name evidence="2" type="ORF">DW758_07615</name>
</gene>
<name>A0A414IK86_BACUN</name>
<evidence type="ECO:0000256" key="1">
    <source>
        <dbReference type="SAM" id="Phobius"/>
    </source>
</evidence>
<evidence type="ECO:0000313" key="2">
    <source>
        <dbReference type="EMBL" id="RHE24078.1"/>
    </source>
</evidence>
<accession>A0A414IK86</accession>
<protein>
    <submittedName>
        <fullName evidence="2">Uncharacterized protein</fullName>
    </submittedName>
</protein>
<dbReference type="RefSeq" id="WP_117969056.1">
    <property type="nucleotide sequence ID" value="NZ_BAABXG010000001.1"/>
</dbReference>
<dbReference type="Proteomes" id="UP000283601">
    <property type="component" value="Unassembled WGS sequence"/>
</dbReference>
<keyword evidence="1" id="KW-1133">Transmembrane helix</keyword>
<proteinExistence type="predicted"/>
<dbReference type="EMBL" id="QSJZ01000004">
    <property type="protein sequence ID" value="RHE24078.1"/>
    <property type="molecule type" value="Genomic_DNA"/>
</dbReference>
<comment type="caution">
    <text evidence="2">The sequence shown here is derived from an EMBL/GenBank/DDBJ whole genome shotgun (WGS) entry which is preliminary data.</text>
</comment>
<evidence type="ECO:0000313" key="3">
    <source>
        <dbReference type="Proteomes" id="UP000283601"/>
    </source>
</evidence>
<organism evidence="2 3">
    <name type="scientific">Bacteroides uniformis</name>
    <dbReference type="NCBI Taxonomy" id="820"/>
    <lineage>
        <taxon>Bacteria</taxon>
        <taxon>Pseudomonadati</taxon>
        <taxon>Bacteroidota</taxon>
        <taxon>Bacteroidia</taxon>
        <taxon>Bacteroidales</taxon>
        <taxon>Bacteroidaceae</taxon>
        <taxon>Bacteroides</taxon>
    </lineage>
</organism>
<reference evidence="2 3" key="1">
    <citation type="submission" date="2018-08" db="EMBL/GenBank/DDBJ databases">
        <title>A genome reference for cultivated species of the human gut microbiota.</title>
        <authorList>
            <person name="Zou Y."/>
            <person name="Xue W."/>
            <person name="Luo G."/>
        </authorList>
    </citation>
    <scope>NUCLEOTIDE SEQUENCE [LARGE SCALE GENOMIC DNA]</scope>
    <source>
        <strain evidence="2 3">AM29-12AC</strain>
    </source>
</reference>
<keyword evidence="1" id="KW-0472">Membrane</keyword>
<dbReference type="AlphaFoldDB" id="A0A414IK86"/>
<keyword evidence="1" id="KW-0812">Transmembrane</keyword>
<sequence length="184" mass="20662">MEENTLVFIVMITIIVVVISIVQGWGQNQNVIDEHELFKKQFESEYGSPSLEIRNTWRPNTKDTILVFSNSEKIVINECVHAFSDIIDFSVNEKKSYKSSTSTGSIIGRGIVGGVLLGGVGALAGATTAKKNTIEKVDGYTIRITMRGFDKPDIKIHTMFEDYMEEVTSVLKKVIDYNEKKYNI</sequence>